<gene>
    <name evidence="1" type="ORF">SAMN04488115_107156</name>
</gene>
<dbReference type="Proteomes" id="UP000236743">
    <property type="component" value="Unassembled WGS sequence"/>
</dbReference>
<organism evidence="1 2">
    <name type="scientific">Bosea lathyri</name>
    <dbReference type="NCBI Taxonomy" id="1036778"/>
    <lineage>
        <taxon>Bacteria</taxon>
        <taxon>Pseudomonadati</taxon>
        <taxon>Pseudomonadota</taxon>
        <taxon>Alphaproteobacteria</taxon>
        <taxon>Hyphomicrobiales</taxon>
        <taxon>Boseaceae</taxon>
        <taxon>Bosea</taxon>
    </lineage>
</organism>
<protein>
    <submittedName>
        <fullName evidence="1">Uncharacterized protein</fullName>
    </submittedName>
</protein>
<accession>A0A1H6BEW6</accession>
<name>A0A1H6BEW6_9HYPH</name>
<dbReference type="RefSeq" id="WP_103873750.1">
    <property type="nucleotide sequence ID" value="NZ_FNUY01000007.1"/>
</dbReference>
<sequence length="86" mass="9533">MSDPQMELRDVFLRTAMDAVDLGNAKNTVEAAVAAMGAAAVLIAMLPRQSRDTVIAQICEALPKSVRQRSREIESGLFDRQMDRRQ</sequence>
<evidence type="ECO:0000313" key="2">
    <source>
        <dbReference type="Proteomes" id="UP000236743"/>
    </source>
</evidence>
<dbReference type="EMBL" id="FNUY01000007">
    <property type="protein sequence ID" value="SEG58837.1"/>
    <property type="molecule type" value="Genomic_DNA"/>
</dbReference>
<keyword evidence="2" id="KW-1185">Reference proteome</keyword>
<evidence type="ECO:0000313" key="1">
    <source>
        <dbReference type="EMBL" id="SEG58837.1"/>
    </source>
</evidence>
<reference evidence="1 2" key="1">
    <citation type="submission" date="2016-10" db="EMBL/GenBank/DDBJ databases">
        <authorList>
            <person name="de Groot N.N."/>
        </authorList>
    </citation>
    <scope>NUCLEOTIDE SEQUENCE [LARGE SCALE GENOMIC DNA]</scope>
    <source>
        <strain evidence="1 2">DSM 26656</strain>
    </source>
</reference>
<proteinExistence type="predicted"/>
<dbReference type="AlphaFoldDB" id="A0A1H6BEW6"/>